<evidence type="ECO:0000313" key="4">
    <source>
        <dbReference type="Proteomes" id="UP000697127"/>
    </source>
</evidence>
<dbReference type="AlphaFoldDB" id="A0A9P7BHH2"/>
<gene>
    <name evidence="3" type="ORF">C6P40_005066</name>
</gene>
<dbReference type="EMBL" id="PUHW01000081">
    <property type="protein sequence ID" value="KAG0689418.1"/>
    <property type="molecule type" value="Genomic_DNA"/>
</dbReference>
<dbReference type="InterPro" id="IPR035969">
    <property type="entry name" value="Rab-GAP_TBC_sf"/>
</dbReference>
<dbReference type="Gene3D" id="1.10.8.1310">
    <property type="match status" value="1"/>
</dbReference>
<proteinExistence type="predicted"/>
<dbReference type="Proteomes" id="UP000697127">
    <property type="component" value="Unassembled WGS sequence"/>
</dbReference>
<evidence type="ECO:0000259" key="2">
    <source>
        <dbReference type="PROSITE" id="PS50086"/>
    </source>
</evidence>
<accession>A0A9P7BHH2</accession>
<dbReference type="InterPro" id="IPR045913">
    <property type="entry name" value="TBC20/Gyp8-like"/>
</dbReference>
<protein>
    <recommendedName>
        <fullName evidence="2">Rab-GAP TBC domain-containing protein</fullName>
    </recommendedName>
</protein>
<evidence type="ECO:0000313" key="3">
    <source>
        <dbReference type="EMBL" id="KAG0689418.1"/>
    </source>
</evidence>
<dbReference type="SMART" id="SM00164">
    <property type="entry name" value="TBC"/>
    <property type="match status" value="1"/>
</dbReference>
<reference evidence="3" key="1">
    <citation type="submission" date="2020-11" db="EMBL/GenBank/DDBJ databases">
        <title>Kefir isolates.</title>
        <authorList>
            <person name="Marcisauskas S."/>
            <person name="Kim Y."/>
            <person name="Blasche S."/>
        </authorList>
    </citation>
    <scope>NUCLEOTIDE SEQUENCE</scope>
    <source>
        <strain evidence="3">Olga-1</strain>
    </source>
</reference>
<dbReference type="GO" id="GO:0005789">
    <property type="term" value="C:endoplasmic reticulum membrane"/>
    <property type="evidence" value="ECO:0007669"/>
    <property type="project" value="TreeGrafter"/>
</dbReference>
<dbReference type="PROSITE" id="PS50086">
    <property type="entry name" value="TBC_RABGAP"/>
    <property type="match status" value="1"/>
</dbReference>
<dbReference type="InterPro" id="IPR000195">
    <property type="entry name" value="Rab-GAP-TBC_dom"/>
</dbReference>
<evidence type="ECO:0000256" key="1">
    <source>
        <dbReference type="ARBA" id="ARBA00022468"/>
    </source>
</evidence>
<dbReference type="PANTHER" id="PTHR20913">
    <property type="entry name" value="TBC1 DOMAIN FAMILY MEMBER 20/GTPASE"/>
    <property type="match status" value="1"/>
</dbReference>
<keyword evidence="1" id="KW-0343">GTPase activation</keyword>
<comment type="caution">
    <text evidence="3">The sequence shown here is derived from an EMBL/GenBank/DDBJ whole genome shotgun (WGS) entry which is preliminary data.</text>
</comment>
<dbReference type="Gene3D" id="1.10.472.80">
    <property type="entry name" value="Ypt/Rab-GAP domain of gyp1p, domain 3"/>
    <property type="match status" value="1"/>
</dbReference>
<feature type="domain" description="Rab-GAP TBC" evidence="2">
    <location>
        <begin position="53"/>
        <end position="259"/>
    </location>
</feature>
<sequence length="453" mass="52388">MVVLLDDNGESIFDIDLTSDHEREKHINQMLEMLDANDIDRLRETVLCTSDGLLDNSVRKRAWPLLIGQDTLLDMHMKESVNIKEQDSKESSITRLKHQIEHKDAEQVLKDVERSFIYLNSIPDQQNSVENNLSFLRKRLNKLIIHVLNAIPGINYYQGYHDVASMVVLTFDNDYEAFRFLYNLTLRYLRDHMMTNISPTMKQLDLIPELLSYNDYDIYLILKTSKPVYALSAVISLFTHDITNINDISLIWDYIFACDDPQLVIYIYTALLIYYKDDILVDLNEMSDSSIESSTYDSDIVHVVLNNFIKTHLSENSIDSKLEVNTVLRLALDLKKKIPLSKLKSFKNISSFSFLKSKSTSITVLILQIKEQKLQDTKIQKKRYILKTLNNNSALIKREIHRSPMIIKASLGICILGIVMHTTLKNSGVKLGITNEVTRNIHIIWNCIKDNLR</sequence>
<organism evidence="3 4">
    <name type="scientific">Pichia californica</name>
    <dbReference type="NCBI Taxonomy" id="460514"/>
    <lineage>
        <taxon>Eukaryota</taxon>
        <taxon>Fungi</taxon>
        <taxon>Dikarya</taxon>
        <taxon>Ascomycota</taxon>
        <taxon>Saccharomycotina</taxon>
        <taxon>Pichiomycetes</taxon>
        <taxon>Pichiales</taxon>
        <taxon>Pichiaceae</taxon>
        <taxon>Pichia</taxon>
    </lineage>
</organism>
<dbReference type="Pfam" id="PF00566">
    <property type="entry name" value="RabGAP-TBC"/>
    <property type="match status" value="1"/>
</dbReference>
<keyword evidence="4" id="KW-1185">Reference proteome</keyword>
<dbReference type="SUPFAM" id="SSF47923">
    <property type="entry name" value="Ypt/Rab-GAP domain of gyp1p"/>
    <property type="match status" value="2"/>
</dbReference>
<name>A0A9P7BHH2_9ASCO</name>
<dbReference type="PANTHER" id="PTHR20913:SF7">
    <property type="entry name" value="RE60063P"/>
    <property type="match status" value="1"/>
</dbReference>
<dbReference type="GO" id="GO:0006888">
    <property type="term" value="P:endoplasmic reticulum to Golgi vesicle-mediated transport"/>
    <property type="evidence" value="ECO:0007669"/>
    <property type="project" value="TreeGrafter"/>
</dbReference>
<dbReference type="GO" id="GO:0005096">
    <property type="term" value="F:GTPase activator activity"/>
    <property type="evidence" value="ECO:0007669"/>
    <property type="project" value="UniProtKB-KW"/>
</dbReference>